<reference evidence="6 7" key="1">
    <citation type="submission" date="2018-04" db="EMBL/GenBank/DDBJ databases">
        <title>Flavobacterium sp. nov., isolated from glacier ice.</title>
        <authorList>
            <person name="Liu Q."/>
            <person name="Xin Y.-H."/>
        </authorList>
    </citation>
    <scope>NUCLEOTIDE SEQUENCE [LARGE SCALE GENOMIC DNA]</scope>
    <source>
        <strain evidence="6 7">LB2P30</strain>
    </source>
</reference>
<dbReference type="Gene3D" id="1.20.1610.10">
    <property type="entry name" value="alpha-1,2-mannosidases domains"/>
    <property type="match status" value="1"/>
</dbReference>
<feature type="domain" description="Glycosyl hydrolase family 92 N-terminal" evidence="5">
    <location>
        <begin position="38"/>
        <end position="271"/>
    </location>
</feature>
<dbReference type="InterPro" id="IPR008928">
    <property type="entry name" value="6-hairpin_glycosidase_sf"/>
</dbReference>
<comment type="subunit">
    <text evidence="2">Monomer.</text>
</comment>
<dbReference type="GO" id="GO:0006516">
    <property type="term" value="P:glycoprotein catabolic process"/>
    <property type="evidence" value="ECO:0007669"/>
    <property type="project" value="TreeGrafter"/>
</dbReference>
<dbReference type="Gene3D" id="2.70.98.10">
    <property type="match status" value="1"/>
</dbReference>
<keyword evidence="3" id="KW-0106">Calcium</keyword>
<dbReference type="Pfam" id="PF07971">
    <property type="entry name" value="Glyco_hydro_92"/>
    <property type="match status" value="1"/>
</dbReference>
<comment type="caution">
    <text evidence="6">The sequence shown here is derived from an EMBL/GenBank/DDBJ whole genome shotgun (WGS) entry which is preliminary data.</text>
</comment>
<dbReference type="InterPro" id="IPR005887">
    <property type="entry name" value="GH92_a_mannosidase_put"/>
</dbReference>
<comment type="cofactor">
    <cofactor evidence="1">
        <name>Ca(2+)</name>
        <dbReference type="ChEBI" id="CHEBI:29108"/>
    </cofactor>
</comment>
<evidence type="ECO:0000256" key="3">
    <source>
        <dbReference type="ARBA" id="ARBA00022837"/>
    </source>
</evidence>
<dbReference type="GO" id="GO:0000224">
    <property type="term" value="F:peptide-N4-(N-acetyl-beta-glucosaminyl)asparagine amidase activity"/>
    <property type="evidence" value="ECO:0007669"/>
    <property type="project" value="TreeGrafter"/>
</dbReference>
<dbReference type="RefSeq" id="WP_116764618.1">
    <property type="nucleotide sequence ID" value="NZ_QCZH01000028.1"/>
</dbReference>
<evidence type="ECO:0000259" key="4">
    <source>
        <dbReference type="Pfam" id="PF07971"/>
    </source>
</evidence>
<evidence type="ECO:0000256" key="2">
    <source>
        <dbReference type="ARBA" id="ARBA00011245"/>
    </source>
</evidence>
<accession>A0A2U1JMJ1</accession>
<dbReference type="Gene3D" id="1.20.1050.60">
    <property type="entry name" value="alpha-1,2-mannosidase"/>
    <property type="match status" value="1"/>
</dbReference>
<dbReference type="Gene3D" id="3.30.2080.10">
    <property type="entry name" value="GH92 mannosidase domain"/>
    <property type="match status" value="1"/>
</dbReference>
<name>A0A2U1JMJ1_9FLAO</name>
<dbReference type="OrthoDB" id="9804511at2"/>
<dbReference type="InterPro" id="IPR041371">
    <property type="entry name" value="GH92_N"/>
</dbReference>
<dbReference type="EMBL" id="QCZH01000028">
    <property type="protein sequence ID" value="PWA06078.1"/>
    <property type="molecule type" value="Genomic_DNA"/>
</dbReference>
<proteinExistence type="predicted"/>
<dbReference type="InterPro" id="IPR050883">
    <property type="entry name" value="PNGase"/>
</dbReference>
<organism evidence="6 7">
    <name type="scientific">Flavobacterium laiguense</name>
    <dbReference type="NCBI Taxonomy" id="2169409"/>
    <lineage>
        <taxon>Bacteria</taxon>
        <taxon>Pseudomonadati</taxon>
        <taxon>Bacteroidota</taxon>
        <taxon>Flavobacteriia</taxon>
        <taxon>Flavobacteriales</taxon>
        <taxon>Flavobacteriaceae</taxon>
        <taxon>Flavobacterium</taxon>
    </lineage>
</organism>
<dbReference type="GO" id="GO:0005975">
    <property type="term" value="P:carbohydrate metabolic process"/>
    <property type="evidence" value="ECO:0007669"/>
    <property type="project" value="InterPro"/>
</dbReference>
<dbReference type="PANTHER" id="PTHR12143">
    <property type="entry name" value="PEPTIDE N-GLYCANASE PNGASE -RELATED"/>
    <property type="match status" value="1"/>
</dbReference>
<dbReference type="Pfam" id="PF17678">
    <property type="entry name" value="Glyco_hydro_92N"/>
    <property type="match status" value="1"/>
</dbReference>
<evidence type="ECO:0000259" key="5">
    <source>
        <dbReference type="Pfam" id="PF17678"/>
    </source>
</evidence>
<dbReference type="InterPro" id="IPR012939">
    <property type="entry name" value="Glyco_hydro_92"/>
</dbReference>
<sequence>MNLKKHIIVFTALLSMVLTDSSYSQKVIKKTSENYTKHVNPYIGSGGHGHVFVGANVPFSAVQLGPSTIFEGWDWCSAYNYSSNTILGFTHTHLSGTGIGDLNDILLLPLTGKMSLKKATKEDASGYGSAFSHANEVVKPGYYSVLLDKYNVKAELTTSERVGFHKYTFNSKEEAHILLDLADGVGWDSPKETFIKKTGKRTIVGYRHSKGWAADQRLFFAMEFSEDISNVSLYDSIAVVNGMEGKGLKMKAVLDFKNKAKNVIMVKVGLSPVSYENALTNIKAEIPHWDFAQSVQQADAKWNKALGKIDIKGDADTKTIFYTSLYHTMFAPSIFNDANGDYRGTDKKVYKNAGFVNYTTFSLWDTYRALHPLYTITQEDKINDIVKTFLAIYQQQGRLPVWHLMGNETDCMNANHSIAVIVDAYFKGYRNYDVALAFEAIKKTAMQTRAGMDYVQKLQYIPADSQLESVANAMEYAIDDWCIAQMAKDLKKMDDYAYFTKRAELYKQYFDKNTGFMRGKLKNGQWREPFNPLSSAHRKDDYVEGNAWQYTWLVPQDPYGLIELFGGDTKFIEKFDQLFKINEKVEGEEASPDISGLIGQYAQGNEPSHHIPYLYAYVGQPWKTAEVVREVFDKFYTTKPDGICGNEDVGQMSAWYVLSSMGFYAVNPANGIYVMGSPAIDEATIHYKKDVSFKILAVDNSKANKYIQKAEYNGKAYTKSYITHDMIVKGGELKLYMWSKPSTTWGVKKEDRPQ</sequence>
<dbReference type="Proteomes" id="UP000245618">
    <property type="component" value="Unassembled WGS sequence"/>
</dbReference>
<dbReference type="FunFam" id="1.20.1050.60:FF:000001">
    <property type="entry name" value="Putative alpha-1,2-mannosidase"/>
    <property type="match status" value="1"/>
</dbReference>
<keyword evidence="6" id="KW-0378">Hydrolase</keyword>
<keyword evidence="7" id="KW-1185">Reference proteome</keyword>
<evidence type="ECO:0000313" key="7">
    <source>
        <dbReference type="Proteomes" id="UP000245618"/>
    </source>
</evidence>
<protein>
    <submittedName>
        <fullName evidence="6">Sugar hydrolase</fullName>
    </submittedName>
</protein>
<feature type="domain" description="Glycosyl hydrolase family 92" evidence="4">
    <location>
        <begin position="277"/>
        <end position="737"/>
    </location>
</feature>
<dbReference type="SUPFAM" id="SSF48208">
    <property type="entry name" value="Six-hairpin glycosidases"/>
    <property type="match status" value="1"/>
</dbReference>
<dbReference type="GO" id="GO:0030246">
    <property type="term" value="F:carbohydrate binding"/>
    <property type="evidence" value="ECO:0007669"/>
    <property type="project" value="InterPro"/>
</dbReference>
<dbReference type="PANTHER" id="PTHR12143:SF39">
    <property type="entry name" value="SECRETED PROTEIN"/>
    <property type="match status" value="1"/>
</dbReference>
<dbReference type="GO" id="GO:0005829">
    <property type="term" value="C:cytosol"/>
    <property type="evidence" value="ECO:0007669"/>
    <property type="project" value="TreeGrafter"/>
</dbReference>
<evidence type="ECO:0000313" key="6">
    <source>
        <dbReference type="EMBL" id="PWA06078.1"/>
    </source>
</evidence>
<evidence type="ECO:0000256" key="1">
    <source>
        <dbReference type="ARBA" id="ARBA00001913"/>
    </source>
</evidence>
<dbReference type="InterPro" id="IPR014718">
    <property type="entry name" value="GH-type_carb-bd"/>
</dbReference>
<dbReference type="NCBIfam" id="TIGR01180">
    <property type="entry name" value="aman2_put"/>
    <property type="match status" value="1"/>
</dbReference>
<dbReference type="FunFam" id="3.30.2080.10:FF:000001">
    <property type="entry name" value="Alpha-1,2-mannosidase subfamily"/>
    <property type="match status" value="1"/>
</dbReference>
<dbReference type="AlphaFoldDB" id="A0A2U1JMJ1"/>
<gene>
    <name evidence="6" type="ORF">DB891_16170</name>
</gene>